<dbReference type="GO" id="GO:0016874">
    <property type="term" value="F:ligase activity"/>
    <property type="evidence" value="ECO:0007669"/>
    <property type="project" value="UniProtKB-KW"/>
</dbReference>
<organism evidence="9 10">
    <name type="scientific">Aspergillus terreus (strain NIH 2624 / FGSC A1156)</name>
    <dbReference type="NCBI Taxonomy" id="341663"/>
    <lineage>
        <taxon>Eukaryota</taxon>
        <taxon>Fungi</taxon>
        <taxon>Dikarya</taxon>
        <taxon>Ascomycota</taxon>
        <taxon>Pezizomycotina</taxon>
        <taxon>Eurotiomycetes</taxon>
        <taxon>Eurotiomycetidae</taxon>
        <taxon>Eurotiales</taxon>
        <taxon>Aspergillaceae</taxon>
        <taxon>Aspergillus</taxon>
        <taxon>Aspergillus subgen. Circumdati</taxon>
    </lineage>
</organism>
<proteinExistence type="inferred from homology"/>
<dbReference type="InterPro" id="IPR036736">
    <property type="entry name" value="ACP-like_sf"/>
</dbReference>
<dbReference type="Gene3D" id="1.10.1200.10">
    <property type="entry name" value="ACP-like"/>
    <property type="match status" value="2"/>
</dbReference>
<sequence length="2610" mass="289579">MNANSELPAYGILHSALLLYQETFWRPPLVQIGLCRGSALWFPIKAKSGNTISDLPRSKPRFLPLGEAKGLPSKSQANTNGFNVTETASISIHVTYRQVADALAASTLLNVERDIECTPAQQEVLETEYDPTSRTVIRLDLSSDMVRSYERLSEAWHALAQGHDVLRTIFVKDETTTRPRFRQRVLRSASPVQLGSLHEVQRLVQPHDRASLVLEWDKSAPTIYVCLHPALADRTSLGSLWKDFLAILSGGAMVARLPFSAYSDKLNTRKPDQARAYWMQALDNVAPISLHCIPLERQHVFRTTESRTGTRILGSDLALLSKNLGLSDSSAIVYTAFGLTLSQHCQGNGDTVVFAVEGRDRTVEGYDSVVGFADQEYPLKLDLNTDISVSEAIQQTQALNIAASSHAFLGYKAIQSIHESARCDWSIRISGEDKNPELRARSFPVTINVHLGQWVSISAQHDTAIPESKMRIILNHFSTALATVVSKPTMPLEEVEIIPLEERAFLEDLGKPVTDPVYDNVHRLFERQVEKTPEFPAVQFETDPPLTYEQLNCISNQVARQLSSGRGSFVPVCLHRSLNLIISLLAILKTGAAYVTLDPETPDERNKFIVEDVNAQFVIVDRRSAGRFVNEVVIEDLIESSYYIQDTNLARFCEPNDPVYVIYTSGSTGKPKGVLHRHSSATSGLAAFPTLPDLRQLLFHNPVFSAAQRSVWSTLKQGGCLCLASKENLTVHIGRTINQMQINVIDVTPSTALLITPGTVPCLRRMTVAGELINPALIPMWVNEVELLNAYGLSENTQVNWRREMILGQNPQNIGRPSDTTTAFVLVPGTTKLAPLLVPGELCLGGHQLAVHYLNRPEKTAEAFIPNPFAPGRLYRTGDMVITHEDGSIEMVGRIDFQVKVNGQRVEPGDSNTIIQSHAPVYTSSVVSAQINGERVLVAVVVPKRESNWSELRSALKDLLQQHIPSYMMPTYWLCEKELPLNVNGKVDIPKLSKYVEGLGREHLLRYSSDHYHQPHTNGYNNGLVSSDANGQQNGSVEDILTEDQAALREIWASILSLPVERISPHDLFQSLGGTSLNAIRVSSQASQSGLRVSVPDVLRLPLSEIKLQKKQVKTTESSTTNAPFSLLPNNSNFNRDNAEDAFPTTSLQEGLLMDSLMGNSTYIYRRYYRIQGKQLDEVLDALKEMASYHPVLRTTFVSNKTSYLQVIRKTANLSWQNLDMTPQEFSALPKRTVDLGGEFIHFAGLQGNILAITVHHALLDYWSNSFFVDDMVATLLGKPLVIRPSFANFIQYTLTQQKDSEVGKFWQETLRDAIPSLLGGRTSENNIVRALVNPNLLGFAAENKVSVGALIYAAWAVVLSLHTIQQDLIFGVTLSGRDVPVEGILKISGPTVTTVPFRVQIDADTSAVDLARKIQEDMWEISPKAQYGLRNILRAAGPKTALYDTVVNVLVREDVSSSTDTYSILDPCPPHEPNYLDQTMLEAETTSGGLELRLLSSIPSQRASFILGNVVETLNAMLGDTLRPIKDISPTSAKERKFLDSLSLTRPVQQGQLAHSLLERMAVTYPERCALHHISGQRLSYAEFHSAVASMASYLRTLGVETGDVIPLCLQKSVNTLIAVFGVLKAGAAFTPLDPKNPPARNEFIVSDVAATLVITDSHNASRFASFSGDVINMDQIEMRLQDKSTATLVIPELTPDNLAYIIYTSGSTGLPKGVQVSHRAVAASMEGMKEACNVTKEWNVLWFLNYVFDASYFDVFTVLGAGGTISIADQDTMINDLAMCVNKCNVTQLMITPTISKLLSPERVPGLRTLLVCGEPITPEVVSVWATRMEVYNGYGPTEATILMTVSKVTPDGNLKSIGYPLKAVKASILHPDTLSPVPWGTVGELCVSGDQVAMGYLNRPDITASAFVSTKDGSVLYRTGDFARWLPNGEIECLGRKDNQIKLNGFRIELGEIENVLLSNAGDFIQSCAVGVAEVLGKKQIVVYYVPANKSLLPATADDENDEILIPQAVVEPALITERLSSLAHYMVPRLFLPLRSFPLLASGKIDRKKLIPFAEGLKPGDPARYASTATAQADSSFSVLSPEEQVLRDAWAELFGIDAETIQPSDLFYNYGGDSIAAINLVNMLRQANYTLSANDAVTYPSLKEQAEHLTPTVASTAHTLEFIPSESVHRQLQHAGIDASQVEEIYPCAPGQVEFLTQGHKPEQFWQLMTVRRLPRGFNLEQWIHLTTRLTRENQILRAMYLRQDEEDPLSWVHVILKDPVLDLTIVPCHNEVDRARLIQTHWDTLFTLGKPFVRYLILQHDNGTMDLVTKLDHAMYDGTLLRIFDDQFAALREGRALPDSTPFKDFVAYTTHSGRDRKVSVFWQNLLRNNSFAYPASFTTPRIPMRTVTSQCTTLVNPFAQQAGVTPSIVFQTAYTILLSHLAKSQDVTYDYLLTGRNVSMDNPQSINGTCANFLPFRSRFQGDTPIHSLLKSTQSLFWEITEHGNVTLGEIYRFLGVEREQAAAKTLFLFQPFEPVRRGANDEPEHMRWIVMAMSDVTMYVNYAIMFEVFKDVGGQHRLKMQFDERVFTVQEAQQVMGIYGKIVEEIVQVDFASTVQSLQGRI</sequence>
<dbReference type="Gene3D" id="3.30.300.30">
    <property type="match status" value="2"/>
</dbReference>
<dbReference type="Pfam" id="PF00501">
    <property type="entry name" value="AMP-binding"/>
    <property type="match status" value="2"/>
</dbReference>
<name>Q0CCY6_ASPTN</name>
<dbReference type="FunFam" id="3.40.50.12780:FF:000012">
    <property type="entry name" value="Non-ribosomal peptide synthetase"/>
    <property type="match status" value="1"/>
</dbReference>
<evidence type="ECO:0000256" key="4">
    <source>
        <dbReference type="ARBA" id="ARBA00022679"/>
    </source>
</evidence>
<dbReference type="eggNOG" id="KOG1177">
    <property type="taxonomic scope" value="Eukaryota"/>
</dbReference>
<dbReference type="VEuPathDB" id="FungiDB:ATEG_08448"/>
<dbReference type="FunFam" id="3.40.50.980:FF:000001">
    <property type="entry name" value="Non-ribosomal peptide synthetase"/>
    <property type="match status" value="1"/>
</dbReference>
<keyword evidence="1" id="KW-0596">Phosphopantetheine</keyword>
<dbReference type="InterPro" id="IPR045851">
    <property type="entry name" value="AMP-bd_C_sf"/>
</dbReference>
<dbReference type="GeneID" id="4353098"/>
<dbReference type="PROSITE" id="PS00455">
    <property type="entry name" value="AMP_BINDING"/>
    <property type="match status" value="2"/>
</dbReference>
<evidence type="ECO:0000256" key="6">
    <source>
        <dbReference type="ARBA" id="ARBA00029454"/>
    </source>
</evidence>
<dbReference type="InterPro" id="IPR000873">
    <property type="entry name" value="AMP-dep_synth/lig_dom"/>
</dbReference>
<dbReference type="RefSeq" id="XP_001217069.1">
    <property type="nucleotide sequence ID" value="XM_001217069.1"/>
</dbReference>
<keyword evidence="5" id="KW-0843">Virulence</keyword>
<dbReference type="GO" id="GO:0043041">
    <property type="term" value="P:amino acid activation for nonribosomal peptide biosynthetic process"/>
    <property type="evidence" value="ECO:0007669"/>
    <property type="project" value="TreeGrafter"/>
</dbReference>
<dbReference type="GO" id="GO:0031177">
    <property type="term" value="F:phosphopantetheine binding"/>
    <property type="evidence" value="ECO:0007669"/>
    <property type="project" value="InterPro"/>
</dbReference>
<dbReference type="CDD" id="cd05918">
    <property type="entry name" value="A_NRPS_SidN3_like"/>
    <property type="match status" value="2"/>
</dbReference>
<dbReference type="PANTHER" id="PTHR45527">
    <property type="entry name" value="NONRIBOSOMAL PEPTIDE SYNTHETASE"/>
    <property type="match status" value="1"/>
</dbReference>
<feature type="region of interest" description="Disordered" evidence="7">
    <location>
        <begin position="1112"/>
        <end position="1131"/>
    </location>
</feature>
<accession>Q0CCY6</accession>
<dbReference type="Pfam" id="PF00550">
    <property type="entry name" value="PP-binding"/>
    <property type="match status" value="2"/>
</dbReference>
<reference evidence="10" key="1">
    <citation type="submission" date="2005-09" db="EMBL/GenBank/DDBJ databases">
        <title>Annotation of the Aspergillus terreus NIH2624 genome.</title>
        <authorList>
            <person name="Birren B.W."/>
            <person name="Lander E.S."/>
            <person name="Galagan J.E."/>
            <person name="Nusbaum C."/>
            <person name="Devon K."/>
            <person name="Henn M."/>
            <person name="Ma L.-J."/>
            <person name="Jaffe D.B."/>
            <person name="Butler J."/>
            <person name="Alvarez P."/>
            <person name="Gnerre S."/>
            <person name="Grabherr M."/>
            <person name="Kleber M."/>
            <person name="Mauceli E.W."/>
            <person name="Brockman W."/>
            <person name="Rounsley S."/>
            <person name="Young S.K."/>
            <person name="LaButti K."/>
            <person name="Pushparaj V."/>
            <person name="DeCaprio D."/>
            <person name="Crawford M."/>
            <person name="Koehrsen M."/>
            <person name="Engels R."/>
            <person name="Montgomery P."/>
            <person name="Pearson M."/>
            <person name="Howarth C."/>
            <person name="Larson L."/>
            <person name="Luoma S."/>
            <person name="White J."/>
            <person name="Alvarado L."/>
            <person name="Kodira C.D."/>
            <person name="Zeng Q."/>
            <person name="Oleary S."/>
            <person name="Yandava C."/>
            <person name="Denning D.W."/>
            <person name="Nierman W.C."/>
            <person name="Milne T."/>
            <person name="Madden K."/>
        </authorList>
    </citation>
    <scope>NUCLEOTIDE SEQUENCE [LARGE SCALE GENOMIC DNA]</scope>
    <source>
        <strain evidence="10">NIH 2624 / FGSC A1156</strain>
    </source>
</reference>
<dbReference type="OMA" id="ECTQLNW"/>
<dbReference type="FunFam" id="3.30.300.30:FF:000015">
    <property type="entry name" value="Nonribosomal peptide synthase SidD"/>
    <property type="match status" value="1"/>
</dbReference>
<dbReference type="InterPro" id="IPR042099">
    <property type="entry name" value="ANL_N_sf"/>
</dbReference>
<dbReference type="PANTHER" id="PTHR45527:SF1">
    <property type="entry name" value="FATTY ACID SYNTHASE"/>
    <property type="match status" value="1"/>
</dbReference>
<keyword evidence="3" id="KW-0436">Ligase</keyword>
<evidence type="ECO:0000256" key="1">
    <source>
        <dbReference type="ARBA" id="ARBA00022450"/>
    </source>
</evidence>
<dbReference type="Pfam" id="PF00668">
    <property type="entry name" value="Condensation"/>
    <property type="match status" value="3"/>
</dbReference>
<evidence type="ECO:0000256" key="2">
    <source>
        <dbReference type="ARBA" id="ARBA00022553"/>
    </source>
</evidence>
<feature type="domain" description="Carrier" evidence="8">
    <location>
        <begin position="1039"/>
        <end position="1117"/>
    </location>
</feature>
<keyword evidence="2" id="KW-0597">Phosphoprotein</keyword>
<dbReference type="SMART" id="SM00823">
    <property type="entry name" value="PKS_PP"/>
    <property type="match status" value="1"/>
</dbReference>
<dbReference type="HOGENOM" id="CLU_000022_0_12_1"/>
<evidence type="ECO:0000313" key="10">
    <source>
        <dbReference type="Proteomes" id="UP000007963"/>
    </source>
</evidence>
<dbReference type="InterPro" id="IPR001242">
    <property type="entry name" value="Condensation_dom"/>
</dbReference>
<dbReference type="InterPro" id="IPR023213">
    <property type="entry name" value="CAT-like_dom_sf"/>
</dbReference>
<dbReference type="SUPFAM" id="SSF52777">
    <property type="entry name" value="CoA-dependent acyltransferases"/>
    <property type="match status" value="6"/>
</dbReference>
<dbReference type="SUPFAM" id="SSF47336">
    <property type="entry name" value="ACP-like"/>
    <property type="match status" value="2"/>
</dbReference>
<feature type="compositionally biased region" description="Polar residues" evidence="7">
    <location>
        <begin position="1115"/>
        <end position="1131"/>
    </location>
</feature>
<dbReference type="eggNOG" id="KOG1178">
    <property type="taxonomic scope" value="Eukaryota"/>
</dbReference>
<keyword evidence="4" id="KW-0808">Transferase</keyword>
<dbReference type="NCBIfam" id="TIGR01733">
    <property type="entry name" value="AA-adenyl-dom"/>
    <property type="match status" value="1"/>
</dbReference>
<dbReference type="EMBL" id="CH476605">
    <property type="protein sequence ID" value="EAU31621.1"/>
    <property type="molecule type" value="Genomic_DNA"/>
</dbReference>
<dbReference type="Gene3D" id="3.30.559.30">
    <property type="entry name" value="Nonribosomal peptide synthetase, condensation domain"/>
    <property type="match status" value="3"/>
</dbReference>
<dbReference type="Proteomes" id="UP000007963">
    <property type="component" value="Unassembled WGS sequence"/>
</dbReference>
<evidence type="ECO:0000313" key="9">
    <source>
        <dbReference type="EMBL" id="EAU31621.1"/>
    </source>
</evidence>
<dbReference type="InterPro" id="IPR009081">
    <property type="entry name" value="PP-bd_ACP"/>
</dbReference>
<protein>
    <recommendedName>
        <fullName evidence="8">Carrier domain-containing protein</fullName>
    </recommendedName>
</protein>
<comment type="similarity">
    <text evidence="6">Belongs to the NRP synthetase family.</text>
</comment>
<evidence type="ECO:0000256" key="5">
    <source>
        <dbReference type="ARBA" id="ARBA00023026"/>
    </source>
</evidence>
<evidence type="ECO:0000256" key="3">
    <source>
        <dbReference type="ARBA" id="ARBA00022598"/>
    </source>
</evidence>
<dbReference type="OrthoDB" id="416786at2759"/>
<dbReference type="GO" id="GO:0044550">
    <property type="term" value="P:secondary metabolite biosynthetic process"/>
    <property type="evidence" value="ECO:0007669"/>
    <property type="project" value="TreeGrafter"/>
</dbReference>
<dbReference type="Gene3D" id="3.40.50.12780">
    <property type="entry name" value="N-terminal domain of ligase-like"/>
    <property type="match status" value="2"/>
</dbReference>
<evidence type="ECO:0000256" key="7">
    <source>
        <dbReference type="SAM" id="MobiDB-lite"/>
    </source>
</evidence>
<gene>
    <name evidence="9" type="ORF">ATEG_08448</name>
</gene>
<dbReference type="GO" id="GO:0005737">
    <property type="term" value="C:cytoplasm"/>
    <property type="evidence" value="ECO:0007669"/>
    <property type="project" value="TreeGrafter"/>
</dbReference>
<dbReference type="InterPro" id="IPR020845">
    <property type="entry name" value="AMP-binding_CS"/>
</dbReference>
<dbReference type="STRING" id="341663.Q0CCY6"/>
<dbReference type="InterPro" id="IPR020806">
    <property type="entry name" value="PKS_PP-bd"/>
</dbReference>
<dbReference type="SUPFAM" id="SSF56801">
    <property type="entry name" value="Acetyl-CoA synthetase-like"/>
    <property type="match status" value="2"/>
</dbReference>
<evidence type="ECO:0000259" key="8">
    <source>
        <dbReference type="PROSITE" id="PS50075"/>
    </source>
</evidence>
<dbReference type="GO" id="GO:0016740">
    <property type="term" value="F:transferase activity"/>
    <property type="evidence" value="ECO:0007669"/>
    <property type="project" value="UniProtKB-KW"/>
</dbReference>
<dbReference type="InterPro" id="IPR010071">
    <property type="entry name" value="AA_adenyl_dom"/>
</dbReference>
<dbReference type="Gene3D" id="3.30.559.10">
    <property type="entry name" value="Chloramphenicol acetyltransferase-like domain"/>
    <property type="match status" value="3"/>
</dbReference>
<feature type="domain" description="Carrier" evidence="8">
    <location>
        <begin position="2082"/>
        <end position="2158"/>
    </location>
</feature>
<dbReference type="PROSITE" id="PS50075">
    <property type="entry name" value="CARRIER"/>
    <property type="match status" value="2"/>
</dbReference>